<dbReference type="PANTHER" id="PTHR37489:SF1">
    <property type="entry name" value="DUF3500 DOMAIN-CONTAINING PROTEIN"/>
    <property type="match status" value="1"/>
</dbReference>
<accession>A0A381Y631</accession>
<organism evidence="1">
    <name type="scientific">marine metagenome</name>
    <dbReference type="NCBI Taxonomy" id="408172"/>
    <lineage>
        <taxon>unclassified sequences</taxon>
        <taxon>metagenomes</taxon>
        <taxon>ecological metagenomes</taxon>
    </lineage>
</organism>
<sequence length="350" mass="39947">MIRRRVVLRCLIVAIGFMVLSTPSTSYEAQTPAPAMLHAAQAFLSTLSPVEFAQATMPFDTDERYNWFYTPVDRKGLPFKSMDTVQQETAIDLLRSGFSEKGYDKAETIRQLEMVLFEMSGQAFRDTELYYFTIFGEPSERGPWGWRYEGHHISQHWTLVNGNAMAASPQFFGANPAEVREGSMRGTRVLSNEEDLARMFLLSLNESQRAEAIVSPTAPDDILTTNKREATVQTDEGVAFETLTGDQQRRLMDVIEEYANAQPAQVAQDRLERLHAQRMEQIKFAWMGGVEKGEAHYYRIQGPSFLIEYDNTQDDANHIHSVWRDFNGDFGEDLLAAHYRKFPHHADVEP</sequence>
<dbReference type="Pfam" id="PF12006">
    <property type="entry name" value="DUF3500"/>
    <property type="match status" value="1"/>
</dbReference>
<name>A0A381Y631_9ZZZZ</name>
<evidence type="ECO:0000313" key="1">
    <source>
        <dbReference type="EMBL" id="SVA72488.1"/>
    </source>
</evidence>
<dbReference type="PANTHER" id="PTHR37489">
    <property type="entry name" value="DUF3500 DOMAIN-CONTAINING PROTEIN"/>
    <property type="match status" value="1"/>
</dbReference>
<dbReference type="EMBL" id="UINC01017473">
    <property type="protein sequence ID" value="SVA72488.1"/>
    <property type="molecule type" value="Genomic_DNA"/>
</dbReference>
<reference evidence="1" key="1">
    <citation type="submission" date="2018-05" db="EMBL/GenBank/DDBJ databases">
        <authorList>
            <person name="Lanie J.A."/>
            <person name="Ng W.-L."/>
            <person name="Kazmierczak K.M."/>
            <person name="Andrzejewski T.M."/>
            <person name="Davidsen T.M."/>
            <person name="Wayne K.J."/>
            <person name="Tettelin H."/>
            <person name="Glass J.I."/>
            <person name="Rusch D."/>
            <person name="Podicherti R."/>
            <person name="Tsui H.-C.T."/>
            <person name="Winkler M.E."/>
        </authorList>
    </citation>
    <scope>NUCLEOTIDE SEQUENCE</scope>
</reference>
<gene>
    <name evidence="1" type="ORF">METZ01_LOCUS125342</name>
</gene>
<proteinExistence type="predicted"/>
<dbReference type="AlphaFoldDB" id="A0A381Y631"/>
<dbReference type="InterPro" id="IPR021889">
    <property type="entry name" value="DUF3500"/>
</dbReference>
<evidence type="ECO:0008006" key="2">
    <source>
        <dbReference type="Google" id="ProtNLM"/>
    </source>
</evidence>
<protein>
    <recommendedName>
        <fullName evidence="2">DUF3500 domain-containing protein</fullName>
    </recommendedName>
</protein>